<dbReference type="PANTHER" id="PTHR33540">
    <property type="entry name" value="TRNA THREONYLCARBAMOYLADENOSINE BIOSYNTHESIS PROTEIN TSAE"/>
    <property type="match status" value="1"/>
</dbReference>
<dbReference type="Proteomes" id="UP001197770">
    <property type="component" value="Unassembled WGS sequence"/>
</dbReference>
<reference evidence="11 12" key="1">
    <citation type="submission" date="2021-11" db="EMBL/GenBank/DDBJ databases">
        <title>Seasonal and diel survey of microbial diversity of the Tyrrhenian coast.</title>
        <authorList>
            <person name="Gattoni G."/>
            <person name="Corral P."/>
        </authorList>
    </citation>
    <scope>NUCLEOTIDE SEQUENCE [LARGE SCALE GENOMIC DNA]</scope>
    <source>
        <strain evidence="11 12">Mr9</strain>
    </source>
</reference>
<evidence type="ECO:0000256" key="3">
    <source>
        <dbReference type="ARBA" id="ARBA00019010"/>
    </source>
</evidence>
<evidence type="ECO:0000256" key="6">
    <source>
        <dbReference type="ARBA" id="ARBA00022723"/>
    </source>
</evidence>
<keyword evidence="9" id="KW-0460">Magnesium</keyword>
<evidence type="ECO:0000256" key="5">
    <source>
        <dbReference type="ARBA" id="ARBA00022694"/>
    </source>
</evidence>
<dbReference type="InterPro" id="IPR027417">
    <property type="entry name" value="P-loop_NTPase"/>
</dbReference>
<evidence type="ECO:0000256" key="7">
    <source>
        <dbReference type="ARBA" id="ARBA00022741"/>
    </source>
</evidence>
<dbReference type="SUPFAM" id="SSF52540">
    <property type="entry name" value="P-loop containing nucleoside triphosphate hydrolases"/>
    <property type="match status" value="1"/>
</dbReference>
<evidence type="ECO:0000256" key="4">
    <source>
        <dbReference type="ARBA" id="ARBA00022490"/>
    </source>
</evidence>
<evidence type="ECO:0000313" key="12">
    <source>
        <dbReference type="Proteomes" id="UP001197770"/>
    </source>
</evidence>
<keyword evidence="7" id="KW-0547">Nucleotide-binding</keyword>
<dbReference type="Pfam" id="PF02367">
    <property type="entry name" value="TsaE"/>
    <property type="match status" value="1"/>
</dbReference>
<dbReference type="NCBIfam" id="TIGR00150">
    <property type="entry name" value="T6A_YjeE"/>
    <property type="match status" value="1"/>
</dbReference>
<evidence type="ECO:0000256" key="10">
    <source>
        <dbReference type="ARBA" id="ARBA00032441"/>
    </source>
</evidence>
<evidence type="ECO:0000256" key="2">
    <source>
        <dbReference type="ARBA" id="ARBA00007599"/>
    </source>
</evidence>
<dbReference type="InterPro" id="IPR003442">
    <property type="entry name" value="T6A_TsaE"/>
</dbReference>
<keyword evidence="4" id="KW-0963">Cytoplasm</keyword>
<evidence type="ECO:0000256" key="8">
    <source>
        <dbReference type="ARBA" id="ARBA00022840"/>
    </source>
</evidence>
<proteinExistence type="inferred from homology"/>
<keyword evidence="5" id="KW-0819">tRNA processing</keyword>
<dbReference type="PANTHER" id="PTHR33540:SF2">
    <property type="entry name" value="TRNA THREONYLCARBAMOYLADENOSINE BIOSYNTHESIS PROTEIN TSAE"/>
    <property type="match status" value="1"/>
</dbReference>
<dbReference type="EMBL" id="JAJGMW010000011">
    <property type="protein sequence ID" value="MCC4213034.1"/>
    <property type="molecule type" value="Genomic_DNA"/>
</dbReference>
<keyword evidence="12" id="KW-1185">Reference proteome</keyword>
<protein>
    <recommendedName>
        <fullName evidence="3">tRNA threonylcarbamoyladenosine biosynthesis protein TsaE</fullName>
    </recommendedName>
    <alternativeName>
        <fullName evidence="10">t(6)A37 threonylcarbamoyladenosine biosynthesis protein TsaE</fullName>
    </alternativeName>
</protein>
<gene>
    <name evidence="11" type="primary">tsaE</name>
    <name evidence="11" type="ORF">LLW17_09910</name>
</gene>
<keyword evidence="6" id="KW-0479">Metal-binding</keyword>
<sequence length="135" mass="15667">MTVEYRLKEVDQIAQQILELSNYKTILFQGDLGSGKTTLIKALVKSLGSEDYVSSPTFSLLNEYKTEDGETIYHMDLYRLKNEIEAFDMGLEEILENDSWKFIEWPDKINSLLGTDYHSATIISTKENFRHLEFN</sequence>
<evidence type="ECO:0000256" key="9">
    <source>
        <dbReference type="ARBA" id="ARBA00022842"/>
    </source>
</evidence>
<accession>A0ABS8GSQ6</accession>
<comment type="caution">
    <text evidence="11">The sequence shown here is derived from an EMBL/GenBank/DDBJ whole genome shotgun (WGS) entry which is preliminary data.</text>
</comment>
<evidence type="ECO:0000256" key="1">
    <source>
        <dbReference type="ARBA" id="ARBA00004496"/>
    </source>
</evidence>
<dbReference type="Gene3D" id="3.40.50.300">
    <property type="entry name" value="P-loop containing nucleotide triphosphate hydrolases"/>
    <property type="match status" value="1"/>
</dbReference>
<keyword evidence="8" id="KW-0067">ATP-binding</keyword>
<comment type="similarity">
    <text evidence="2">Belongs to the TsaE family.</text>
</comment>
<comment type="subcellular location">
    <subcellularLocation>
        <location evidence="1">Cytoplasm</location>
    </subcellularLocation>
</comment>
<evidence type="ECO:0000313" key="11">
    <source>
        <dbReference type="EMBL" id="MCC4213034.1"/>
    </source>
</evidence>
<name>A0ABS8GSQ6_9FLAO</name>
<organism evidence="11 12">
    <name type="scientific">Leeuwenhoekiella parthenopeia</name>
    <dbReference type="NCBI Taxonomy" id="2890320"/>
    <lineage>
        <taxon>Bacteria</taxon>
        <taxon>Pseudomonadati</taxon>
        <taxon>Bacteroidota</taxon>
        <taxon>Flavobacteriia</taxon>
        <taxon>Flavobacteriales</taxon>
        <taxon>Flavobacteriaceae</taxon>
        <taxon>Leeuwenhoekiella</taxon>
    </lineage>
</organism>
<dbReference type="RefSeq" id="WP_228230100.1">
    <property type="nucleotide sequence ID" value="NZ_JAJGMW010000011.1"/>
</dbReference>